<sequence>MKRICPFARLHDPFRRPGRICMTVFKDKIVPMLTYGAELWGLNKATIIEQNKISFLGSILGTERNTSAPAVRAELGMHFLQKRTVHRDPIHRLSYLLLGSNVYIVRRVAKFVIKATALGMQYIKQIGVS</sequence>
<dbReference type="OrthoDB" id="6627743at2759"/>
<organism evidence="1 2">
    <name type="scientific">Phrynocephalus forsythii</name>
    <dbReference type="NCBI Taxonomy" id="171643"/>
    <lineage>
        <taxon>Eukaryota</taxon>
        <taxon>Metazoa</taxon>
        <taxon>Chordata</taxon>
        <taxon>Craniata</taxon>
        <taxon>Vertebrata</taxon>
        <taxon>Euteleostomi</taxon>
        <taxon>Lepidosauria</taxon>
        <taxon>Squamata</taxon>
        <taxon>Bifurcata</taxon>
        <taxon>Unidentata</taxon>
        <taxon>Episquamata</taxon>
        <taxon>Toxicofera</taxon>
        <taxon>Iguania</taxon>
        <taxon>Acrodonta</taxon>
        <taxon>Agamidae</taxon>
        <taxon>Agaminae</taxon>
        <taxon>Phrynocephalus</taxon>
    </lineage>
</organism>
<gene>
    <name evidence="1" type="ORF">JRQ81_001450</name>
</gene>
<proteinExistence type="predicted"/>
<dbReference type="Proteomes" id="UP001142489">
    <property type="component" value="Unassembled WGS sequence"/>
</dbReference>
<comment type="caution">
    <text evidence="1">The sequence shown here is derived from an EMBL/GenBank/DDBJ whole genome shotgun (WGS) entry which is preliminary data.</text>
</comment>
<accession>A0A9Q0Y775</accession>
<dbReference type="AlphaFoldDB" id="A0A9Q0Y775"/>
<keyword evidence="2" id="KW-1185">Reference proteome</keyword>
<evidence type="ECO:0000313" key="2">
    <source>
        <dbReference type="Proteomes" id="UP001142489"/>
    </source>
</evidence>
<name>A0A9Q0Y775_9SAUR</name>
<evidence type="ECO:0000313" key="1">
    <source>
        <dbReference type="EMBL" id="KAJ7345500.1"/>
    </source>
</evidence>
<protein>
    <submittedName>
        <fullName evidence="1">Uncharacterized protein</fullName>
    </submittedName>
</protein>
<reference evidence="1" key="1">
    <citation type="journal article" date="2023" name="DNA Res.">
        <title>Chromosome-level genome assembly of Phrynocephalus forsythii using third-generation DNA sequencing and Hi-C analysis.</title>
        <authorList>
            <person name="Qi Y."/>
            <person name="Zhao W."/>
            <person name="Zhao Y."/>
            <person name="Niu C."/>
            <person name="Cao S."/>
            <person name="Zhang Y."/>
        </authorList>
    </citation>
    <scope>NUCLEOTIDE SEQUENCE</scope>
    <source>
        <tissue evidence="1">Muscle</tissue>
    </source>
</reference>
<feature type="non-terminal residue" evidence="1">
    <location>
        <position position="129"/>
    </location>
</feature>
<dbReference type="EMBL" id="JAPFRF010000001">
    <property type="protein sequence ID" value="KAJ7345500.1"/>
    <property type="molecule type" value="Genomic_DNA"/>
</dbReference>